<dbReference type="Pfam" id="PF03114">
    <property type="entry name" value="BAR"/>
    <property type="match status" value="1"/>
</dbReference>
<dbReference type="EMBL" id="CP092879">
    <property type="protein sequence ID" value="UYV79573.1"/>
    <property type="molecule type" value="Genomic_DNA"/>
</dbReference>
<reference evidence="5 6" key="1">
    <citation type="submission" date="2022-01" db="EMBL/GenBank/DDBJ databases">
        <title>A chromosomal length assembly of Cordylochernes scorpioides.</title>
        <authorList>
            <person name="Zeh D."/>
            <person name="Zeh J."/>
        </authorList>
    </citation>
    <scope>NUCLEOTIDE SEQUENCE [LARGE SCALE GENOMIC DNA]</scope>
    <source>
        <strain evidence="5">IN4F17</strain>
        <tissue evidence="5">Whole Body</tissue>
    </source>
</reference>
<feature type="domain" description="Rho-GAP" evidence="4">
    <location>
        <begin position="343"/>
        <end position="596"/>
    </location>
</feature>
<dbReference type="PROSITE" id="PS50238">
    <property type="entry name" value="RHOGAP"/>
    <property type="match status" value="1"/>
</dbReference>
<dbReference type="InterPro" id="IPR000198">
    <property type="entry name" value="RhoGAP_dom"/>
</dbReference>
<dbReference type="InterPro" id="IPR027267">
    <property type="entry name" value="AH/BAR_dom_sf"/>
</dbReference>
<protein>
    <submittedName>
        <fullName evidence="5">ARHGAP17</fullName>
    </submittedName>
</protein>
<feature type="compositionally biased region" description="Pro residues" evidence="3">
    <location>
        <begin position="724"/>
        <end position="737"/>
    </location>
</feature>
<feature type="compositionally biased region" description="Pro residues" evidence="3">
    <location>
        <begin position="795"/>
        <end position="808"/>
    </location>
</feature>
<accession>A0ABY6LI71</accession>
<dbReference type="PANTHER" id="PTHR14130:SF14">
    <property type="entry name" value="RHO GTPASE-ACTIVATING PROTEIN 92B"/>
    <property type="match status" value="1"/>
</dbReference>
<dbReference type="Gene3D" id="1.10.555.10">
    <property type="entry name" value="Rho GTPase activation protein"/>
    <property type="match status" value="1"/>
</dbReference>
<feature type="compositionally biased region" description="Pro residues" evidence="3">
    <location>
        <begin position="640"/>
        <end position="651"/>
    </location>
</feature>
<dbReference type="InterPro" id="IPR004148">
    <property type="entry name" value="BAR_dom"/>
</dbReference>
<evidence type="ECO:0000256" key="1">
    <source>
        <dbReference type="ARBA" id="ARBA00022468"/>
    </source>
</evidence>
<dbReference type="Pfam" id="PF00620">
    <property type="entry name" value="RhoGAP"/>
    <property type="match status" value="2"/>
</dbReference>
<dbReference type="InterPro" id="IPR008936">
    <property type="entry name" value="Rho_GTPase_activation_prot"/>
</dbReference>
<keyword evidence="1" id="KW-0343">GTPase activation</keyword>
<dbReference type="SMART" id="SM00324">
    <property type="entry name" value="RhoGAP"/>
    <property type="match status" value="1"/>
</dbReference>
<feature type="region of interest" description="Disordered" evidence="3">
    <location>
        <begin position="630"/>
        <end position="652"/>
    </location>
</feature>
<feature type="compositionally biased region" description="Low complexity" evidence="3">
    <location>
        <begin position="809"/>
        <end position="818"/>
    </location>
</feature>
<evidence type="ECO:0000313" key="6">
    <source>
        <dbReference type="Proteomes" id="UP001235939"/>
    </source>
</evidence>
<keyword evidence="2" id="KW-0597">Phosphoprotein</keyword>
<gene>
    <name evidence="5" type="ORF">LAZ67_17003148</name>
</gene>
<organism evidence="5 6">
    <name type="scientific">Cordylochernes scorpioides</name>
    <dbReference type="NCBI Taxonomy" id="51811"/>
    <lineage>
        <taxon>Eukaryota</taxon>
        <taxon>Metazoa</taxon>
        <taxon>Ecdysozoa</taxon>
        <taxon>Arthropoda</taxon>
        <taxon>Chelicerata</taxon>
        <taxon>Arachnida</taxon>
        <taxon>Pseudoscorpiones</taxon>
        <taxon>Cheliferoidea</taxon>
        <taxon>Chernetidae</taxon>
        <taxon>Cordylochernes</taxon>
    </lineage>
</organism>
<evidence type="ECO:0000256" key="2">
    <source>
        <dbReference type="ARBA" id="ARBA00022553"/>
    </source>
</evidence>
<feature type="region of interest" description="Disordered" evidence="3">
    <location>
        <begin position="720"/>
        <end position="818"/>
    </location>
</feature>
<dbReference type="Gene3D" id="1.20.1270.60">
    <property type="entry name" value="Arfaptin homology (AH) domain/BAR domain"/>
    <property type="match status" value="1"/>
</dbReference>
<name>A0ABY6LI71_9ARAC</name>
<feature type="compositionally biased region" description="Acidic residues" evidence="3">
    <location>
        <begin position="750"/>
        <end position="759"/>
    </location>
</feature>
<feature type="compositionally biased region" description="Basic and acidic residues" evidence="3">
    <location>
        <begin position="775"/>
        <end position="788"/>
    </location>
</feature>
<dbReference type="InterPro" id="IPR047165">
    <property type="entry name" value="RHG17/44/SH3BP1-like"/>
</dbReference>
<evidence type="ECO:0000256" key="3">
    <source>
        <dbReference type="SAM" id="MobiDB-lite"/>
    </source>
</evidence>
<dbReference type="SUPFAM" id="SSF103657">
    <property type="entry name" value="BAR/IMD domain-like"/>
    <property type="match status" value="1"/>
</dbReference>
<evidence type="ECO:0000313" key="5">
    <source>
        <dbReference type="EMBL" id="UYV79573.1"/>
    </source>
</evidence>
<proteinExistence type="predicted"/>
<sequence>MGGRMWWCPLIACITKDSVLSRAEKSEVLSEELQNVEKRVELIKQVCQTVFKKMTAFLSSVSRNETSVEKKMKKMPEVVLSTAMLELSQTLKEDSILGGIDSSQLSQQSDNTVDVGSYVLGECSQFQDCLAKIKLSFELEAEAQVLQPIATILEICIIGPTFTYWLVVGGPPQHCQDQEAAQQTEAGHGLCTHQSGDVKVCECGATLPAADRHCTGLRGQQGGAAEGGDGGGFQQGGPDQVHVVQAMIIMMGRSRQLLLLQIGEKRFIKDALLVPPYHLSVQDCLAAEMLALVSREPEISELIRLWYRLQASYHRDVLDILECSLPPLEAALEKCPQKPVFGLHLSQHLSTSDRQIAWVLEACVCFLLEWGLCEEIEKAIKVMWSQGLFRIAGGSSKVKKLKVRWLVVGACSHCGMVQNSFDCGLVDMTDYLKDPHAVAGVLKSYLRELPDPLLTPELYDEWLAATKVPDSNDRLQALWTVLHKLPAPNFQNLRSSANCLLSYWICIVDSFYVDSFYVQRCRGGSTVQWEASTETDVSRYLVKFLSKLAANNDVNKMSSQNLAIVLAPNLIWAPKEDINTPLGLVETLISYCNWFFPEEVEFYQTLSPGWLDHHKPTNGELEIDLSSDSRVVHKPHKKPAPPAPQPEPLEQPPAYATLERPEKPERTSIQVKSSTENLAVGYKPAVPERPIPYSTMSLERPVKVRGGNKGDRAEVRLSVIERPSVPPPARPADPPVPSGIALSSTLSFVDESDPEEDIPVSDRWDFLHNSGGHIPPDRPPRSHEEPPKPRARTVPPVPPPVKPKPLPSPTTESPPTQC</sequence>
<dbReference type="PANTHER" id="PTHR14130">
    <property type="entry name" value="3BP-1 RELATED RHOGAP"/>
    <property type="match status" value="1"/>
</dbReference>
<dbReference type="SUPFAM" id="SSF48350">
    <property type="entry name" value="GTPase activation domain, GAP"/>
    <property type="match status" value="2"/>
</dbReference>
<keyword evidence="6" id="KW-1185">Reference proteome</keyword>
<dbReference type="Proteomes" id="UP001235939">
    <property type="component" value="Chromosome 17"/>
</dbReference>
<evidence type="ECO:0000259" key="4">
    <source>
        <dbReference type="PROSITE" id="PS50238"/>
    </source>
</evidence>